<dbReference type="Gene3D" id="1.10.510.10">
    <property type="entry name" value="Transferase(Phosphotransferase) domain 1"/>
    <property type="match status" value="1"/>
</dbReference>
<evidence type="ECO:0000256" key="1">
    <source>
        <dbReference type="SAM" id="MobiDB-lite"/>
    </source>
</evidence>
<dbReference type="InterPro" id="IPR000719">
    <property type="entry name" value="Prot_kinase_dom"/>
</dbReference>
<dbReference type="HOGENOM" id="CLU_054787_0_0_1"/>
<dbReference type="OrthoDB" id="626167at2759"/>
<dbReference type="GO" id="GO:0004674">
    <property type="term" value="F:protein serine/threonine kinase activity"/>
    <property type="evidence" value="ECO:0007669"/>
    <property type="project" value="TreeGrafter"/>
</dbReference>
<dbReference type="Pfam" id="PF00069">
    <property type="entry name" value="Pkinase"/>
    <property type="match status" value="1"/>
</dbReference>
<dbReference type="Proteomes" id="UP000054342">
    <property type="component" value="Unassembled WGS sequence"/>
</dbReference>
<dbReference type="InterPro" id="IPR008271">
    <property type="entry name" value="Ser/Thr_kinase_AS"/>
</dbReference>
<dbReference type="AlphaFoldDB" id="A0A0D2CWB8"/>
<feature type="domain" description="Protein kinase" evidence="2">
    <location>
        <begin position="113"/>
        <end position="440"/>
    </location>
</feature>
<proteinExistence type="predicted"/>
<name>A0A0D2CWB8_9EURO</name>
<evidence type="ECO:0000313" key="4">
    <source>
        <dbReference type="Proteomes" id="UP000054342"/>
    </source>
</evidence>
<keyword evidence="4" id="KW-1185">Reference proteome</keyword>
<protein>
    <recommendedName>
        <fullName evidence="2">Protein kinase domain-containing protein</fullName>
    </recommendedName>
</protein>
<dbReference type="SUPFAM" id="SSF56112">
    <property type="entry name" value="Protein kinase-like (PK-like)"/>
    <property type="match status" value="1"/>
</dbReference>
<dbReference type="InterPro" id="IPR051681">
    <property type="entry name" value="Ser/Thr_Kinases-Pseudokinases"/>
</dbReference>
<sequence length="440" mass="47772">MAFLVDMATPRRPSSLLNRTLSTPPTTPITPTTTSNKTSKPQPVQYPASILTPPTSPWQSNSSPDIATVAESRKPPQPQRMAEQPETPGESPTPASPSVFECPFDVEIVKDDYDRDDTYGTGAWSIVYKATTHARTDATADTSCTPPSPPTTSMPPLVAVKKPTRRDATAILHSEAKILAYIRTVPFSEKYVVGFHGTARGDPDQATLVLDGLPCSLEAHLCKRSYRSSQNFGIGTMREPVIGSVDAWLTLANQLVSALAWLHNIAGVVHGDIKPANILLSNVVHSASSGEVVEFMPVLADFSSAQRMHVDEVTPNTLAAMTREYTAPELLSSKFLRNPNSRATAASDVFSLAVTLLVAATGDLLVYTGTVFQRQAMATQGWQVLEHVRSGDRGSRVPRHGVVERVLEKAVLKKDMGRVSALAWLDIVERVKRGEPMPWN</sequence>
<organism evidence="3 4">
    <name type="scientific">Exophiala xenobiotica</name>
    <dbReference type="NCBI Taxonomy" id="348802"/>
    <lineage>
        <taxon>Eukaryota</taxon>
        <taxon>Fungi</taxon>
        <taxon>Dikarya</taxon>
        <taxon>Ascomycota</taxon>
        <taxon>Pezizomycotina</taxon>
        <taxon>Eurotiomycetes</taxon>
        <taxon>Chaetothyriomycetidae</taxon>
        <taxon>Chaetothyriales</taxon>
        <taxon>Herpotrichiellaceae</taxon>
        <taxon>Exophiala</taxon>
    </lineage>
</organism>
<feature type="compositionally biased region" description="Low complexity" evidence="1">
    <location>
        <begin position="20"/>
        <end position="43"/>
    </location>
</feature>
<evidence type="ECO:0000259" key="2">
    <source>
        <dbReference type="PROSITE" id="PS50011"/>
    </source>
</evidence>
<dbReference type="RefSeq" id="XP_013315016.1">
    <property type="nucleotide sequence ID" value="XM_013459562.1"/>
</dbReference>
<accession>A0A0D2CWB8</accession>
<evidence type="ECO:0000313" key="3">
    <source>
        <dbReference type="EMBL" id="KIW54432.1"/>
    </source>
</evidence>
<reference evidence="3 4" key="1">
    <citation type="submission" date="2015-01" db="EMBL/GenBank/DDBJ databases">
        <title>The Genome Sequence of Exophiala xenobiotica CBS118157.</title>
        <authorList>
            <consortium name="The Broad Institute Genomics Platform"/>
            <person name="Cuomo C."/>
            <person name="de Hoog S."/>
            <person name="Gorbushina A."/>
            <person name="Stielow B."/>
            <person name="Teixiera M."/>
            <person name="Abouelleil A."/>
            <person name="Chapman S.B."/>
            <person name="Priest M."/>
            <person name="Young S.K."/>
            <person name="Wortman J."/>
            <person name="Nusbaum C."/>
            <person name="Birren B."/>
        </authorList>
    </citation>
    <scope>NUCLEOTIDE SEQUENCE [LARGE SCALE GENOMIC DNA]</scope>
    <source>
        <strain evidence="3 4">CBS 118157</strain>
    </source>
</reference>
<dbReference type="GeneID" id="25328700"/>
<gene>
    <name evidence="3" type="ORF">PV05_06792</name>
</gene>
<dbReference type="PROSITE" id="PS50011">
    <property type="entry name" value="PROTEIN_KINASE_DOM"/>
    <property type="match status" value="1"/>
</dbReference>
<dbReference type="PANTHER" id="PTHR44329">
    <property type="entry name" value="SERINE/THREONINE-PROTEIN KINASE TNNI3K-RELATED"/>
    <property type="match status" value="1"/>
</dbReference>
<dbReference type="SMART" id="SM00220">
    <property type="entry name" value="S_TKc"/>
    <property type="match status" value="1"/>
</dbReference>
<dbReference type="EMBL" id="KN847320">
    <property type="protein sequence ID" value="KIW54432.1"/>
    <property type="molecule type" value="Genomic_DNA"/>
</dbReference>
<dbReference type="InterPro" id="IPR011009">
    <property type="entry name" value="Kinase-like_dom_sf"/>
</dbReference>
<dbReference type="STRING" id="348802.A0A0D2CWB8"/>
<dbReference type="PROSITE" id="PS00108">
    <property type="entry name" value="PROTEIN_KINASE_ST"/>
    <property type="match status" value="1"/>
</dbReference>
<dbReference type="GO" id="GO:0005524">
    <property type="term" value="F:ATP binding"/>
    <property type="evidence" value="ECO:0007669"/>
    <property type="project" value="InterPro"/>
</dbReference>
<feature type="region of interest" description="Disordered" evidence="1">
    <location>
        <begin position="1"/>
        <end position="100"/>
    </location>
</feature>